<proteinExistence type="predicted"/>
<evidence type="ECO:0000313" key="1">
    <source>
        <dbReference type="EMBL" id="KAB8241278.1"/>
    </source>
</evidence>
<accession>A0A5N6GH13</accession>
<sequence length="267" mass="30204">MSPIAPHSQRPPPSLSVDEEKFEQNSDNTIADDYVDPRVFDQRRRRAFSRQYMIIVIYLLLTLGGLLLTVVDVTSTAYSTSNLMRWETSASFALESSHPSSSHGHHDTSPKTYDPSFPAMKGVMKSPCGHTAGEARARGCHFDIITFCWLPDRCYDAELSDSLEKLVDWKWYLDRNKTQPVPKEEALQGELDGLYVSWEYSVQHCVYMWEKMHRGLLGAGKAAIDTYIDPYSHTEHCGKMILSPGGGYAMSDINTRIRVKFPNCGIK</sequence>
<dbReference type="VEuPathDB" id="FungiDB:F9C07_7492"/>
<name>A0A5N6GH13_ASPFL</name>
<dbReference type="InterPro" id="IPR053008">
    <property type="entry name" value="Phomopsin_biosynth_assoc"/>
</dbReference>
<dbReference type="PANTHER" id="PTHR35896:SF3">
    <property type="entry name" value="MAJOR FACILITATOR SUPERFAMILY TRANSPORTER"/>
    <property type="match status" value="1"/>
</dbReference>
<dbReference type="AlphaFoldDB" id="A0A5N6GH13"/>
<protein>
    <submittedName>
        <fullName evidence="1">Uncharacterized protein</fullName>
    </submittedName>
</protein>
<dbReference type="VEuPathDB" id="FungiDB:AFLA_005981"/>
<dbReference type="Proteomes" id="UP000325434">
    <property type="component" value="Unassembled WGS sequence"/>
</dbReference>
<gene>
    <name evidence="1" type="ORF">BDV35DRAFT_401106</name>
</gene>
<dbReference type="EMBL" id="ML734696">
    <property type="protein sequence ID" value="KAB8241278.1"/>
    <property type="molecule type" value="Genomic_DNA"/>
</dbReference>
<organism evidence="1">
    <name type="scientific">Aspergillus flavus</name>
    <dbReference type="NCBI Taxonomy" id="5059"/>
    <lineage>
        <taxon>Eukaryota</taxon>
        <taxon>Fungi</taxon>
        <taxon>Dikarya</taxon>
        <taxon>Ascomycota</taxon>
        <taxon>Pezizomycotina</taxon>
        <taxon>Eurotiomycetes</taxon>
        <taxon>Eurotiomycetidae</taxon>
        <taxon>Eurotiales</taxon>
        <taxon>Aspergillaceae</taxon>
        <taxon>Aspergillus</taxon>
        <taxon>Aspergillus subgen. Circumdati</taxon>
    </lineage>
</organism>
<reference evidence="1" key="1">
    <citation type="submission" date="2019-04" db="EMBL/GenBank/DDBJ databases">
        <title>Friends and foes A comparative genomics study of 23 Aspergillus species from section Flavi.</title>
        <authorList>
            <consortium name="DOE Joint Genome Institute"/>
            <person name="Kjaerbolling I."/>
            <person name="Vesth T."/>
            <person name="Frisvad J.C."/>
            <person name="Nybo J.L."/>
            <person name="Theobald S."/>
            <person name="Kildgaard S."/>
            <person name="Isbrandt T."/>
            <person name="Kuo A."/>
            <person name="Sato A."/>
            <person name="Lyhne E.K."/>
            <person name="Kogle M.E."/>
            <person name="Wiebenga A."/>
            <person name="Kun R.S."/>
            <person name="Lubbers R.J."/>
            <person name="Makela M.R."/>
            <person name="Barry K."/>
            <person name="Chovatia M."/>
            <person name="Clum A."/>
            <person name="Daum C."/>
            <person name="Haridas S."/>
            <person name="He G."/>
            <person name="LaButti K."/>
            <person name="Lipzen A."/>
            <person name="Mondo S."/>
            <person name="Riley R."/>
            <person name="Salamov A."/>
            <person name="Simmons B.A."/>
            <person name="Magnuson J.K."/>
            <person name="Henrissat B."/>
            <person name="Mortensen U.H."/>
            <person name="Larsen T.O."/>
            <person name="Devries R.P."/>
            <person name="Grigoriev I.V."/>
            <person name="Machida M."/>
            <person name="Baker S.E."/>
            <person name="Andersen M.R."/>
        </authorList>
    </citation>
    <scope>NUCLEOTIDE SEQUENCE [LARGE SCALE GENOMIC DNA]</scope>
    <source>
        <strain evidence="1">CBS 121.62</strain>
    </source>
</reference>
<dbReference type="PANTHER" id="PTHR35896">
    <property type="entry name" value="IG-LIKE DOMAIN-CONTAINING PROTEIN"/>
    <property type="match status" value="1"/>
</dbReference>